<keyword evidence="3" id="KW-1185">Reference proteome</keyword>
<dbReference type="AlphaFoldDB" id="A0A8J2T1Q7"/>
<dbReference type="EMBL" id="CAKKNE010000006">
    <property type="protein sequence ID" value="CAH0379447.1"/>
    <property type="molecule type" value="Genomic_DNA"/>
</dbReference>
<dbReference type="SUPFAM" id="SSF56399">
    <property type="entry name" value="ADP-ribosylation"/>
    <property type="match status" value="1"/>
</dbReference>
<dbReference type="Proteomes" id="UP000789595">
    <property type="component" value="Unassembled WGS sequence"/>
</dbReference>
<feature type="region of interest" description="Disordered" evidence="1">
    <location>
        <begin position="248"/>
        <end position="270"/>
    </location>
</feature>
<feature type="compositionally biased region" description="Pro residues" evidence="1">
    <location>
        <begin position="128"/>
        <end position="138"/>
    </location>
</feature>
<proteinExistence type="predicted"/>
<accession>A0A8J2T1Q7</accession>
<evidence type="ECO:0008006" key="4">
    <source>
        <dbReference type="Google" id="ProtNLM"/>
    </source>
</evidence>
<feature type="compositionally biased region" description="Low complexity" evidence="1">
    <location>
        <begin position="193"/>
        <end position="208"/>
    </location>
</feature>
<sequence>MSQADCTDEVEAWLVRNNFTEPQRAHLLRQVDALSDFSEAVDEDIPAITEGWSSLARSKLRRCVVVLCRARGWECKLAAAAPAPAPVAAPAARPAADAPAQPAPRPAPLAPAPVAAPAARPAADAPAQPAPRPAPLAPAPVAAPAARPAADAPAQPAPRPAPLAPAPVAAPAARPAADAPAQPAPRPAPLAPAPVAAPTARPAADAPAQPAPRPAPLAPAPVAAPAAPPAAAAPALLAPRPAQRVIDMTKEESSDDDAGALATGPGAPPGAGPLHVGFGLGSYAAGSPMTRSAANHHQVYSAFLQKAEGYVPEESRNDRWTEVIPLRNLRALSDRSASASVVVRIGLTNGGRPEEGDWSERVFHGTDMENVPQIVGGGGIDPSPAANRSVHGAGVYTTPALPLALNYALTHHGLAAGPDRGVDVGGKLYDVAAVFECELAQNFKACPSTWPEVHYAFSKEEIATLEWVVPAAADCHVTNALFFFVERPRDDRTTRTHKRSKARDAEERLGESPSKSVKRRRGG</sequence>
<feature type="region of interest" description="Disordered" evidence="1">
    <location>
        <begin position="92"/>
        <end position="225"/>
    </location>
</feature>
<feature type="compositionally biased region" description="Pro residues" evidence="1">
    <location>
        <begin position="182"/>
        <end position="192"/>
    </location>
</feature>
<evidence type="ECO:0000313" key="3">
    <source>
        <dbReference type="Proteomes" id="UP000789595"/>
    </source>
</evidence>
<feature type="compositionally biased region" description="Low complexity" evidence="1">
    <location>
        <begin position="166"/>
        <end position="181"/>
    </location>
</feature>
<feature type="region of interest" description="Disordered" evidence="1">
    <location>
        <begin position="492"/>
        <end position="523"/>
    </location>
</feature>
<feature type="compositionally biased region" description="Pro residues" evidence="1">
    <location>
        <begin position="209"/>
        <end position="219"/>
    </location>
</feature>
<feature type="compositionally biased region" description="Pro residues" evidence="1">
    <location>
        <begin position="101"/>
        <end position="111"/>
    </location>
</feature>
<gene>
    <name evidence="2" type="ORF">PECAL_6P10720</name>
</gene>
<name>A0A8J2T1Q7_9STRA</name>
<protein>
    <recommendedName>
        <fullName evidence="4">PARP</fullName>
    </recommendedName>
</protein>
<feature type="compositionally biased region" description="Low complexity" evidence="1">
    <location>
        <begin position="112"/>
        <end position="127"/>
    </location>
</feature>
<organism evidence="2 3">
    <name type="scientific">Pelagomonas calceolata</name>
    <dbReference type="NCBI Taxonomy" id="35677"/>
    <lineage>
        <taxon>Eukaryota</taxon>
        <taxon>Sar</taxon>
        <taxon>Stramenopiles</taxon>
        <taxon>Ochrophyta</taxon>
        <taxon>Pelagophyceae</taxon>
        <taxon>Pelagomonadales</taxon>
        <taxon>Pelagomonadaceae</taxon>
        <taxon>Pelagomonas</taxon>
    </lineage>
</organism>
<feature type="compositionally biased region" description="Pro residues" evidence="1">
    <location>
        <begin position="155"/>
        <end position="165"/>
    </location>
</feature>
<evidence type="ECO:0000313" key="2">
    <source>
        <dbReference type="EMBL" id="CAH0379447.1"/>
    </source>
</evidence>
<reference evidence="2" key="1">
    <citation type="submission" date="2021-11" db="EMBL/GenBank/DDBJ databases">
        <authorList>
            <consortium name="Genoscope - CEA"/>
            <person name="William W."/>
        </authorList>
    </citation>
    <scope>NUCLEOTIDE SEQUENCE</scope>
</reference>
<comment type="caution">
    <text evidence="2">The sequence shown here is derived from an EMBL/GenBank/DDBJ whole genome shotgun (WGS) entry which is preliminary data.</text>
</comment>
<evidence type="ECO:0000256" key="1">
    <source>
        <dbReference type="SAM" id="MobiDB-lite"/>
    </source>
</evidence>
<feature type="compositionally biased region" description="Low complexity" evidence="1">
    <location>
        <begin position="139"/>
        <end position="154"/>
    </location>
</feature>